<gene>
    <name evidence="1" type="ORF">FCL42_02730</name>
</gene>
<evidence type="ECO:0000313" key="2">
    <source>
        <dbReference type="Proteomes" id="UP000305675"/>
    </source>
</evidence>
<keyword evidence="2" id="KW-1185">Reference proteome</keyword>
<evidence type="ECO:0008006" key="3">
    <source>
        <dbReference type="Google" id="ProtNLM"/>
    </source>
</evidence>
<dbReference type="Proteomes" id="UP000305675">
    <property type="component" value="Unassembled WGS sequence"/>
</dbReference>
<sequence length="300" mass="33137">MRKTLSILAIATLTLYGCGGGSSGSSGSSGGDKGTKVTVDYPIKNAKFAPTLTEKWSYELSRNKATPNKFDIAYKVLTSEQLLEVLEQSEDAKLFIPIVNDLVNFGVKKFYFSDENNGGEISHSLYFAGTDGALHEIDDAYVAGRNAFKMVDLMKTSPLFRLSGDDVKENDPNISIGGDTISESLTLSGGLIKVMLEDFEGYEWLDNLPDTAVCKTHWQQSINETGVRKTLSVSGKKVETAYLEEKNTYNLRCDEMDSMEFSSKATRWFNPRLGIVEQSETFDANQVTIEAQELTLSAFK</sequence>
<protein>
    <recommendedName>
        <fullName evidence="3">Lipoprotein</fullName>
    </recommendedName>
</protein>
<dbReference type="RefSeq" id="WP_136861827.1">
    <property type="nucleotide sequence ID" value="NZ_SWCJ01000001.1"/>
</dbReference>
<dbReference type="PROSITE" id="PS51257">
    <property type="entry name" value="PROKAR_LIPOPROTEIN"/>
    <property type="match status" value="1"/>
</dbReference>
<comment type="caution">
    <text evidence="1">The sequence shown here is derived from an EMBL/GenBank/DDBJ whole genome shotgun (WGS) entry which is preliminary data.</text>
</comment>
<dbReference type="EMBL" id="SWCJ01000001">
    <property type="protein sequence ID" value="TKB58679.1"/>
    <property type="molecule type" value="Genomic_DNA"/>
</dbReference>
<name>A0A4U1BTZ9_9GAMM</name>
<dbReference type="AlphaFoldDB" id="A0A4U1BTZ9"/>
<evidence type="ECO:0000313" key="1">
    <source>
        <dbReference type="EMBL" id="TKB58679.1"/>
    </source>
</evidence>
<dbReference type="OrthoDB" id="5903994at2"/>
<reference evidence="1 2" key="1">
    <citation type="submission" date="2019-04" db="EMBL/GenBank/DDBJ databases">
        <authorList>
            <person name="Hwang J.C."/>
        </authorList>
    </citation>
    <scope>NUCLEOTIDE SEQUENCE [LARGE SCALE GENOMIC DNA]</scope>
    <source>
        <strain evidence="1 2">IMCC35002</strain>
    </source>
</reference>
<proteinExistence type="predicted"/>
<organism evidence="1 2">
    <name type="scientific">Ferrimonas aestuarii</name>
    <dbReference type="NCBI Taxonomy" id="2569539"/>
    <lineage>
        <taxon>Bacteria</taxon>
        <taxon>Pseudomonadati</taxon>
        <taxon>Pseudomonadota</taxon>
        <taxon>Gammaproteobacteria</taxon>
        <taxon>Alteromonadales</taxon>
        <taxon>Ferrimonadaceae</taxon>
        <taxon>Ferrimonas</taxon>
    </lineage>
</organism>
<accession>A0A4U1BTZ9</accession>